<dbReference type="AlphaFoldDB" id="A0AA40ASS9"/>
<evidence type="ECO:0000256" key="1">
    <source>
        <dbReference type="SAM" id="Phobius"/>
    </source>
</evidence>
<reference evidence="2" key="1">
    <citation type="submission" date="2023-06" db="EMBL/GenBank/DDBJ databases">
        <title>Genome-scale phylogeny and comparative genomics of the fungal order Sordariales.</title>
        <authorList>
            <consortium name="Lawrence Berkeley National Laboratory"/>
            <person name="Hensen N."/>
            <person name="Bonometti L."/>
            <person name="Westerberg I."/>
            <person name="Brannstrom I.O."/>
            <person name="Guillou S."/>
            <person name="Cros-Aarteil S."/>
            <person name="Calhoun S."/>
            <person name="Haridas S."/>
            <person name="Kuo A."/>
            <person name="Mondo S."/>
            <person name="Pangilinan J."/>
            <person name="Riley R."/>
            <person name="Labutti K."/>
            <person name="Andreopoulos B."/>
            <person name="Lipzen A."/>
            <person name="Chen C."/>
            <person name="Yanf M."/>
            <person name="Daum C."/>
            <person name="Ng V."/>
            <person name="Clum A."/>
            <person name="Steindorff A."/>
            <person name="Ohm R."/>
            <person name="Martin F."/>
            <person name="Silar P."/>
            <person name="Natvig D."/>
            <person name="Lalanne C."/>
            <person name="Gautier V."/>
            <person name="Ament-Velasquez S.L."/>
            <person name="Kruys A."/>
            <person name="Hutchinson M.I."/>
            <person name="Powell A.J."/>
            <person name="Barry K."/>
            <person name="Miller A.N."/>
            <person name="Grigoriev I.V."/>
            <person name="Debuchy R."/>
            <person name="Gladieux P."/>
            <person name="Thoren M.H."/>
            <person name="Johannesson H."/>
        </authorList>
    </citation>
    <scope>NUCLEOTIDE SEQUENCE</scope>
    <source>
        <strain evidence="2">CBS 540.89</strain>
    </source>
</reference>
<organism evidence="2 3">
    <name type="scientific">Apiosordaria backusii</name>
    <dbReference type="NCBI Taxonomy" id="314023"/>
    <lineage>
        <taxon>Eukaryota</taxon>
        <taxon>Fungi</taxon>
        <taxon>Dikarya</taxon>
        <taxon>Ascomycota</taxon>
        <taxon>Pezizomycotina</taxon>
        <taxon>Sordariomycetes</taxon>
        <taxon>Sordariomycetidae</taxon>
        <taxon>Sordariales</taxon>
        <taxon>Lasiosphaeriaceae</taxon>
        <taxon>Apiosordaria</taxon>
    </lineage>
</organism>
<feature type="transmembrane region" description="Helical" evidence="1">
    <location>
        <begin position="16"/>
        <end position="37"/>
    </location>
</feature>
<dbReference type="EMBL" id="JAUKTV010000012">
    <property type="protein sequence ID" value="KAK0721360.1"/>
    <property type="molecule type" value="Genomic_DNA"/>
</dbReference>
<name>A0AA40ASS9_9PEZI</name>
<feature type="transmembrane region" description="Helical" evidence="1">
    <location>
        <begin position="117"/>
        <end position="147"/>
    </location>
</feature>
<dbReference type="Proteomes" id="UP001172159">
    <property type="component" value="Unassembled WGS sequence"/>
</dbReference>
<accession>A0AA40ASS9</accession>
<keyword evidence="1" id="KW-0812">Transmembrane</keyword>
<keyword evidence="1" id="KW-0472">Membrane</keyword>
<proteinExistence type="predicted"/>
<sequence>MSTDNGTLDEFTSKPIFWILGFLAIVSWIVTIIRAPSQAPKSYDTRRPHWTKWLIPYVTSRPRQLLFALLYLGVFGTQVLMVRWAGITGVRWIQAMFDLWPAQGGWATQSHYSVSTLVLILMVVGAVLVGVLMAVCQFLCVLELMLFNPDAGRGEKREKR</sequence>
<keyword evidence="3" id="KW-1185">Reference proteome</keyword>
<protein>
    <submittedName>
        <fullName evidence="2">Uncharacterized protein</fullName>
    </submittedName>
</protein>
<comment type="caution">
    <text evidence="2">The sequence shown here is derived from an EMBL/GenBank/DDBJ whole genome shotgun (WGS) entry which is preliminary data.</text>
</comment>
<gene>
    <name evidence="2" type="ORF">B0T21DRAFT_50904</name>
</gene>
<feature type="transmembrane region" description="Helical" evidence="1">
    <location>
        <begin position="65"/>
        <end position="86"/>
    </location>
</feature>
<keyword evidence="1" id="KW-1133">Transmembrane helix</keyword>
<evidence type="ECO:0000313" key="2">
    <source>
        <dbReference type="EMBL" id="KAK0721360.1"/>
    </source>
</evidence>
<evidence type="ECO:0000313" key="3">
    <source>
        <dbReference type="Proteomes" id="UP001172159"/>
    </source>
</evidence>